<protein>
    <submittedName>
        <fullName evidence="2">Uncharacterized protein</fullName>
    </submittedName>
</protein>
<evidence type="ECO:0000313" key="2">
    <source>
        <dbReference type="EMBL" id="DAD79411.1"/>
    </source>
</evidence>
<keyword evidence="1" id="KW-1133">Transmembrane helix</keyword>
<accession>A0A8S5MBV6</accession>
<organism evidence="2">
    <name type="scientific">Podoviridae sp. ctxOS2</name>
    <dbReference type="NCBI Taxonomy" id="2826590"/>
    <lineage>
        <taxon>Viruses</taxon>
        <taxon>Duplodnaviria</taxon>
        <taxon>Heunggongvirae</taxon>
        <taxon>Uroviricota</taxon>
        <taxon>Caudoviricetes</taxon>
    </lineage>
</organism>
<name>A0A8S5MBV6_9CAUD</name>
<feature type="transmembrane region" description="Helical" evidence="1">
    <location>
        <begin position="32"/>
        <end position="50"/>
    </location>
</feature>
<keyword evidence="1" id="KW-0472">Membrane</keyword>
<proteinExistence type="predicted"/>
<reference evidence="2" key="1">
    <citation type="journal article" date="2021" name="Proc. Natl. Acad. Sci. U.S.A.">
        <title>A Catalog of Tens of Thousands of Viruses from Human Metagenomes Reveals Hidden Associations with Chronic Diseases.</title>
        <authorList>
            <person name="Tisza M.J."/>
            <person name="Buck C.B."/>
        </authorList>
    </citation>
    <scope>NUCLEOTIDE SEQUENCE</scope>
    <source>
        <strain evidence="2">CtxOS2</strain>
    </source>
</reference>
<evidence type="ECO:0000256" key="1">
    <source>
        <dbReference type="SAM" id="Phobius"/>
    </source>
</evidence>
<sequence length="51" mass="5602">MSNYQSFLFSLAVVLQILLVCCSYTKEDFGIFAISVTTISLLVLFASMLCG</sequence>
<keyword evidence="1" id="KW-0812">Transmembrane</keyword>
<dbReference type="EMBL" id="BK014864">
    <property type="protein sequence ID" value="DAD79411.1"/>
    <property type="molecule type" value="Genomic_DNA"/>
</dbReference>